<organism evidence="2 3">
    <name type="scientific">Glaciihabitans tibetensis</name>
    <dbReference type="NCBI Taxonomy" id="1266600"/>
    <lineage>
        <taxon>Bacteria</taxon>
        <taxon>Bacillati</taxon>
        <taxon>Actinomycetota</taxon>
        <taxon>Actinomycetes</taxon>
        <taxon>Micrococcales</taxon>
        <taxon>Microbacteriaceae</taxon>
        <taxon>Glaciihabitans</taxon>
    </lineage>
</organism>
<keyword evidence="1" id="KW-0812">Transmembrane</keyword>
<dbReference type="InterPro" id="IPR026898">
    <property type="entry name" value="PrsW"/>
</dbReference>
<feature type="transmembrane region" description="Helical" evidence="1">
    <location>
        <begin position="99"/>
        <end position="119"/>
    </location>
</feature>
<dbReference type="PANTHER" id="PTHR36844:SF1">
    <property type="entry name" value="PROTEASE PRSW"/>
    <property type="match status" value="1"/>
</dbReference>
<dbReference type="Pfam" id="PF13367">
    <property type="entry name" value="PrsW-protease"/>
    <property type="match status" value="1"/>
</dbReference>
<feature type="transmembrane region" description="Helical" evidence="1">
    <location>
        <begin position="139"/>
        <end position="164"/>
    </location>
</feature>
<dbReference type="PANTHER" id="PTHR36844">
    <property type="entry name" value="PROTEASE PRSW"/>
    <property type="match status" value="1"/>
</dbReference>
<feature type="transmembrane region" description="Helical" evidence="1">
    <location>
        <begin position="176"/>
        <end position="200"/>
    </location>
</feature>
<evidence type="ECO:0000256" key="1">
    <source>
        <dbReference type="SAM" id="Phobius"/>
    </source>
</evidence>
<evidence type="ECO:0000313" key="3">
    <source>
        <dbReference type="Proteomes" id="UP000237983"/>
    </source>
</evidence>
<feature type="transmembrane region" description="Helical" evidence="1">
    <location>
        <begin position="212"/>
        <end position="235"/>
    </location>
</feature>
<sequence>MPEPTTEPTAAPRAPSEVRAGVVPQPALAGSPKRRYGLVILGVLAIAVLAIIVLLVIVYFIAGLGVSAFIFAGVLAIVPLAIVLLGIRWIDRWDPEPRGALAFCFLWGAGVAVLIALLVGAQVDNVVNSLGGPGPGYEFFGAVIQAPIVEEVGKGLGVLMLFLFARKHFDGPVDGLVYAATVAAGFAFSENILYFGQAIIESGGSVAGVFQIFLIRGLMSPFAHVMFTACIGIFLGLAASRTGGGGGAGFFLIGLIPAVALHALWNGSLFIVRDFYGYYLVIQLPLFLLAIAIVIYLRRQESRVTQRHLTAYALAGWFNPDEVGALATGQGRRTAMRWARQHGVDRAMKRYIRAATRLAFSRQSMVSGHRVVRAQEEEAAQLEVVVASRRALRGE</sequence>
<gene>
    <name evidence="2" type="ORF">B0I08_102355</name>
</gene>
<accession>A0A2T0VHI8</accession>
<dbReference type="AlphaFoldDB" id="A0A2T0VHI8"/>
<comment type="caution">
    <text evidence="2">The sequence shown here is derived from an EMBL/GenBank/DDBJ whole genome shotgun (WGS) entry which is preliminary data.</text>
</comment>
<dbReference type="Proteomes" id="UP000237983">
    <property type="component" value="Unassembled WGS sequence"/>
</dbReference>
<feature type="transmembrane region" description="Helical" evidence="1">
    <location>
        <begin position="247"/>
        <end position="265"/>
    </location>
</feature>
<protein>
    <submittedName>
        <fullName evidence="2">RsiW-degrading membrane proteinase PrsW (M82 family)</fullName>
    </submittedName>
</protein>
<name>A0A2T0VHI8_9MICO</name>
<reference evidence="2 3" key="1">
    <citation type="submission" date="2018-03" db="EMBL/GenBank/DDBJ databases">
        <title>Genomic Encyclopedia of Type Strains, Phase III (KMG-III): the genomes of soil and plant-associated and newly described type strains.</title>
        <authorList>
            <person name="Whitman W."/>
        </authorList>
    </citation>
    <scope>NUCLEOTIDE SEQUENCE [LARGE SCALE GENOMIC DNA]</scope>
    <source>
        <strain evidence="2 3">CGMCC 1.12484</strain>
    </source>
</reference>
<keyword evidence="3" id="KW-1185">Reference proteome</keyword>
<proteinExistence type="predicted"/>
<keyword evidence="1" id="KW-0472">Membrane</keyword>
<evidence type="ECO:0000313" key="2">
    <source>
        <dbReference type="EMBL" id="PRY69678.1"/>
    </source>
</evidence>
<feature type="transmembrane region" description="Helical" evidence="1">
    <location>
        <begin position="277"/>
        <end position="297"/>
    </location>
</feature>
<feature type="transmembrane region" description="Helical" evidence="1">
    <location>
        <begin position="38"/>
        <end position="62"/>
    </location>
</feature>
<dbReference type="GO" id="GO:0008233">
    <property type="term" value="F:peptidase activity"/>
    <property type="evidence" value="ECO:0007669"/>
    <property type="project" value="InterPro"/>
</dbReference>
<keyword evidence="1" id="KW-1133">Transmembrane helix</keyword>
<feature type="transmembrane region" description="Helical" evidence="1">
    <location>
        <begin position="68"/>
        <end position="87"/>
    </location>
</feature>
<dbReference type="EMBL" id="PVTL01000002">
    <property type="protein sequence ID" value="PRY69678.1"/>
    <property type="molecule type" value="Genomic_DNA"/>
</dbReference>